<evidence type="ECO:0000313" key="1">
    <source>
        <dbReference type="EMBL" id="NBN65966.1"/>
    </source>
</evidence>
<dbReference type="Pfam" id="PF07433">
    <property type="entry name" value="DUF1513"/>
    <property type="match status" value="1"/>
</dbReference>
<proteinExistence type="predicted"/>
<dbReference type="InterPro" id="IPR015943">
    <property type="entry name" value="WD40/YVTN_repeat-like_dom_sf"/>
</dbReference>
<dbReference type="InterPro" id="IPR008311">
    <property type="entry name" value="UCP028101"/>
</dbReference>
<name>A0ABW9ZM75_9HYPH</name>
<dbReference type="Proteomes" id="UP000541347">
    <property type="component" value="Unassembled WGS sequence"/>
</dbReference>
<reference evidence="1 2" key="1">
    <citation type="submission" date="2020-01" db="EMBL/GenBank/DDBJ databases">
        <authorList>
            <person name="Peng S.Y."/>
            <person name="Li J."/>
            <person name="Wang M."/>
            <person name="Wang L."/>
            <person name="Wang C.Q."/>
            <person name="Wang J.R."/>
        </authorList>
    </citation>
    <scope>NUCLEOTIDE SEQUENCE [LARGE SCALE GENOMIC DNA]</scope>
    <source>
        <strain evidence="1 2">XCT-34</strain>
    </source>
</reference>
<dbReference type="InterPro" id="IPR011048">
    <property type="entry name" value="Haem_d1_sf"/>
</dbReference>
<dbReference type="PROSITE" id="PS51318">
    <property type="entry name" value="TAT"/>
    <property type="match status" value="1"/>
</dbReference>
<protein>
    <submittedName>
        <fullName evidence="1">DUF1513 domain-containing protein</fullName>
    </submittedName>
</protein>
<accession>A0ABW9ZM75</accession>
<dbReference type="Gene3D" id="2.130.10.10">
    <property type="entry name" value="YVTN repeat-like/Quinoprotein amine dehydrogenase"/>
    <property type="match status" value="1"/>
</dbReference>
<comment type="caution">
    <text evidence="1">The sequence shown here is derived from an EMBL/GenBank/DDBJ whole genome shotgun (WGS) entry which is preliminary data.</text>
</comment>
<gene>
    <name evidence="1" type="ORF">GWI71_19935</name>
</gene>
<dbReference type="SUPFAM" id="SSF51004">
    <property type="entry name" value="C-terminal (heme d1) domain of cytochrome cd1-nitrite reductase"/>
    <property type="match status" value="1"/>
</dbReference>
<dbReference type="RefSeq" id="WP_161677995.1">
    <property type="nucleotide sequence ID" value="NZ_JAABLP010000007.1"/>
</dbReference>
<dbReference type="EMBL" id="JAABLP010000007">
    <property type="protein sequence ID" value="NBN65966.1"/>
    <property type="molecule type" value="Genomic_DNA"/>
</dbReference>
<keyword evidence="2" id="KW-1185">Reference proteome</keyword>
<evidence type="ECO:0000313" key="2">
    <source>
        <dbReference type="Proteomes" id="UP000541347"/>
    </source>
</evidence>
<dbReference type="PIRSF" id="PIRSF028101">
    <property type="entry name" value="UCP028101"/>
    <property type="match status" value="1"/>
</dbReference>
<dbReference type="InterPro" id="IPR006311">
    <property type="entry name" value="TAT_signal"/>
</dbReference>
<organism evidence="1 2">
    <name type="scientific">Pannonibacter tanglangensis</name>
    <dbReference type="NCBI Taxonomy" id="2750084"/>
    <lineage>
        <taxon>Bacteria</taxon>
        <taxon>Pseudomonadati</taxon>
        <taxon>Pseudomonadota</taxon>
        <taxon>Alphaproteobacteria</taxon>
        <taxon>Hyphomicrobiales</taxon>
        <taxon>Stappiaceae</taxon>
        <taxon>Pannonibacter</taxon>
    </lineage>
</organism>
<sequence>MRWTGTEAAVLNRRSFLSGLAAAGLLPLLPHRTAAALGAGDPDEPLFASARRNADGRHAVAILTADGRDVLDVPLPDRGHGIALSPDRSRFVTFARRPGQFLMLVDHEGRQAPQVTSAEPGRHYYGHGVFSGDGRLVYAVENAFGPVGEETRGRVGIYDASGERLIRIGEFDTHGVGPHDILLAEEGRVLVVANGGIDTHPVTGRDMLNLDRMQPSIARIDAASGDLLGLFRLPPDLSQVSLRHMALDAAGSVWIGGQFEGDAGLTPPLVARLSREGGLSVVDVPEGLLKRLGNYVGSVAVNAPAGLVALSSPRGGHVLYLSAADGTPVGSHPIADVCGLAPLDDGFLVSDGAGGLAFGSGREPAAEPYARPAGVSWDNHMAAL</sequence>